<dbReference type="Gene3D" id="2.60.120.1440">
    <property type="match status" value="1"/>
</dbReference>
<evidence type="ECO:0000313" key="3">
    <source>
        <dbReference type="EMBL" id="MBS0032019.1"/>
    </source>
</evidence>
<evidence type="ECO:0000259" key="2">
    <source>
        <dbReference type="Pfam" id="PF16344"/>
    </source>
</evidence>
<gene>
    <name evidence="3" type="ORF">KE626_32100</name>
</gene>
<dbReference type="Proteomes" id="UP000676386">
    <property type="component" value="Unassembled WGS sequence"/>
</dbReference>
<comment type="caution">
    <text evidence="3">The sequence shown here is derived from an EMBL/GenBank/DDBJ whole genome shotgun (WGS) entry which is preliminary data.</text>
</comment>
<evidence type="ECO:0000313" key="4">
    <source>
        <dbReference type="Proteomes" id="UP000676386"/>
    </source>
</evidence>
<dbReference type="InterPro" id="IPR006860">
    <property type="entry name" value="FecR"/>
</dbReference>
<accession>A0ABS5J9Y4</accession>
<proteinExistence type="predicted"/>
<feature type="domain" description="FecR protein" evidence="1">
    <location>
        <begin position="113"/>
        <end position="205"/>
    </location>
</feature>
<reference evidence="3 4" key="1">
    <citation type="submission" date="2021-04" db="EMBL/GenBank/DDBJ databases">
        <title>Chitinophaga sp. nov., isolated from the rhizosphere soil.</title>
        <authorList>
            <person name="He S."/>
        </authorList>
    </citation>
    <scope>NUCLEOTIDE SEQUENCE [LARGE SCALE GENOMIC DNA]</scope>
    <source>
        <strain evidence="3 4">2R12</strain>
    </source>
</reference>
<protein>
    <submittedName>
        <fullName evidence="3">FecR domain-containing protein</fullName>
    </submittedName>
</protein>
<sequence length="341" mass="38341">MDSHRLDELMTAKLSGTLDEAGQRELTELLQQHPEWAQELALLEEYWNAVPAAEAPAAIVFSEMMAKAAQPAATENTRTLHWWKWAAAAAVIGLLCTLSYRLWHNVATGREIVETRNGERRQFRLSDGSIVHMNASSRLAFDLNTRSREIWLEGEAYFEVAKDAARPFVVHAATLNIHALGTAFNVKAYPGEGRCETTLLEGAVEVYLDKTPAHRVRLRPYEKVAYDNNNAIASPEKILEIKPVISKTVMAKAVALPAIDSTVSETAWVSNRLQFESLNFEQLATLLERWYGVQITFRNNNVKKYVFSGSFASETVTQALQALQLTEEFHFENNGTQIIIY</sequence>
<dbReference type="PANTHER" id="PTHR30273">
    <property type="entry name" value="PERIPLASMIC SIGNAL SENSOR AND SIGMA FACTOR ACTIVATOR FECR-RELATED"/>
    <property type="match status" value="1"/>
</dbReference>
<dbReference type="Pfam" id="PF16344">
    <property type="entry name" value="FecR_C"/>
    <property type="match status" value="1"/>
</dbReference>
<dbReference type="RefSeq" id="WP_211977179.1">
    <property type="nucleotide sequence ID" value="NZ_CBFHAM010000018.1"/>
</dbReference>
<dbReference type="EMBL" id="JAGTXB010000027">
    <property type="protein sequence ID" value="MBS0032019.1"/>
    <property type="molecule type" value="Genomic_DNA"/>
</dbReference>
<dbReference type="Gene3D" id="3.55.50.30">
    <property type="match status" value="1"/>
</dbReference>
<dbReference type="InterPro" id="IPR012373">
    <property type="entry name" value="Ferrdict_sens_TM"/>
</dbReference>
<name>A0ABS5J9Y4_9BACT</name>
<keyword evidence="4" id="KW-1185">Reference proteome</keyword>
<dbReference type="Pfam" id="PF04773">
    <property type="entry name" value="FecR"/>
    <property type="match status" value="1"/>
</dbReference>
<evidence type="ECO:0000259" key="1">
    <source>
        <dbReference type="Pfam" id="PF04773"/>
    </source>
</evidence>
<feature type="domain" description="Protein FecR C-terminal" evidence="2">
    <location>
        <begin position="273"/>
        <end position="340"/>
    </location>
</feature>
<dbReference type="PIRSF" id="PIRSF018266">
    <property type="entry name" value="FecR"/>
    <property type="match status" value="1"/>
</dbReference>
<dbReference type="PANTHER" id="PTHR30273:SF2">
    <property type="entry name" value="PROTEIN FECR"/>
    <property type="match status" value="1"/>
</dbReference>
<dbReference type="InterPro" id="IPR032508">
    <property type="entry name" value="FecR_C"/>
</dbReference>
<organism evidence="3 4">
    <name type="scientific">Chitinophaga hostae</name>
    <dbReference type="NCBI Taxonomy" id="2831022"/>
    <lineage>
        <taxon>Bacteria</taxon>
        <taxon>Pseudomonadati</taxon>
        <taxon>Bacteroidota</taxon>
        <taxon>Chitinophagia</taxon>
        <taxon>Chitinophagales</taxon>
        <taxon>Chitinophagaceae</taxon>
        <taxon>Chitinophaga</taxon>
    </lineage>
</organism>